<dbReference type="GO" id="GO:0012505">
    <property type="term" value="C:endomembrane system"/>
    <property type="evidence" value="ECO:0007669"/>
    <property type="project" value="UniProtKB-SubCell"/>
</dbReference>
<dbReference type="PANTHER" id="PTHR45701">
    <property type="entry name" value="SYNAPTOBREVIN FAMILY MEMBER"/>
    <property type="match status" value="1"/>
</dbReference>
<name>A0A8C7Z7I8_9TELE</name>
<keyword evidence="5" id="KW-1133">Transmembrane helix</keyword>
<dbReference type="PROSITE" id="PS50892">
    <property type="entry name" value="V_SNARE"/>
    <property type="match status" value="1"/>
</dbReference>
<organism evidence="7 8">
    <name type="scientific">Oryzias sinensis</name>
    <name type="common">Chinese medaka</name>
    <dbReference type="NCBI Taxonomy" id="183150"/>
    <lineage>
        <taxon>Eukaryota</taxon>
        <taxon>Metazoa</taxon>
        <taxon>Chordata</taxon>
        <taxon>Craniata</taxon>
        <taxon>Vertebrata</taxon>
        <taxon>Euteleostomi</taxon>
        <taxon>Actinopterygii</taxon>
        <taxon>Neopterygii</taxon>
        <taxon>Teleostei</taxon>
        <taxon>Neoteleostei</taxon>
        <taxon>Acanthomorphata</taxon>
        <taxon>Ovalentaria</taxon>
        <taxon>Atherinomorphae</taxon>
        <taxon>Beloniformes</taxon>
        <taxon>Adrianichthyidae</taxon>
        <taxon>Oryziinae</taxon>
        <taxon>Oryzias</taxon>
    </lineage>
</organism>
<evidence type="ECO:0000256" key="2">
    <source>
        <dbReference type="ARBA" id="ARBA00046280"/>
    </source>
</evidence>
<sequence>MVCSAWLQENGKNQLQQMQDDVEEVKVIMLDNLQKADERKEKMGNLEDRAEELLEQSKKFEKRTNTLRQQKWWENKKAKIFLAIGVVAGLIILGLIIFAGLCRAPVECYEQDTNHYHHL</sequence>
<feature type="transmembrane region" description="Helical" evidence="5">
    <location>
        <begin position="80"/>
        <end position="101"/>
    </location>
</feature>
<evidence type="ECO:0000313" key="7">
    <source>
        <dbReference type="Ensembl" id="ENSOSIP00000036839.1"/>
    </source>
</evidence>
<dbReference type="InterPro" id="IPR042581">
    <property type="entry name" value="VAMP5_R-SNARE"/>
</dbReference>
<evidence type="ECO:0000256" key="4">
    <source>
        <dbReference type="SAM" id="Coils"/>
    </source>
</evidence>
<comment type="similarity">
    <text evidence="1">Belongs to the synaptobrevin family.</text>
</comment>
<protein>
    <submittedName>
        <fullName evidence="7">Vesicle-associated membrane protein 5</fullName>
    </submittedName>
</protein>
<keyword evidence="8" id="KW-1185">Reference proteome</keyword>
<reference evidence="7" key="1">
    <citation type="submission" date="2025-08" db="UniProtKB">
        <authorList>
            <consortium name="Ensembl"/>
        </authorList>
    </citation>
    <scope>IDENTIFICATION</scope>
</reference>
<dbReference type="InterPro" id="IPR042855">
    <property type="entry name" value="V_SNARE_CC"/>
</dbReference>
<dbReference type="InterPro" id="IPR001388">
    <property type="entry name" value="Synaptobrevin-like"/>
</dbReference>
<keyword evidence="5" id="KW-0812">Transmembrane</keyword>
<keyword evidence="5" id="KW-0472">Membrane</keyword>
<feature type="domain" description="V-SNARE coiled-coil homology" evidence="6">
    <location>
        <begin position="14"/>
        <end position="74"/>
    </location>
</feature>
<dbReference type="AlphaFoldDB" id="A0A8C7Z7I8"/>
<evidence type="ECO:0000259" key="6">
    <source>
        <dbReference type="PROSITE" id="PS50892"/>
    </source>
</evidence>
<evidence type="ECO:0000313" key="8">
    <source>
        <dbReference type="Proteomes" id="UP000694383"/>
    </source>
</evidence>
<evidence type="ECO:0000256" key="3">
    <source>
        <dbReference type="PROSITE-ProRule" id="PRU00290"/>
    </source>
</evidence>
<dbReference type="InterPro" id="IPR016444">
    <property type="entry name" value="Synaptobrevin/VAMP"/>
</dbReference>
<dbReference type="CDD" id="cd15872">
    <property type="entry name" value="R-SNARE_VAMP5"/>
    <property type="match status" value="1"/>
</dbReference>
<evidence type="ECO:0000256" key="1">
    <source>
        <dbReference type="ARBA" id="ARBA00008025"/>
    </source>
</evidence>
<dbReference type="Proteomes" id="UP000694383">
    <property type="component" value="Unplaced"/>
</dbReference>
<feature type="coiled-coil region" evidence="4">
    <location>
        <begin position="33"/>
        <end position="70"/>
    </location>
</feature>
<proteinExistence type="inferred from homology"/>
<dbReference type="GeneTree" id="ENSGT00730000111371"/>
<reference evidence="7" key="2">
    <citation type="submission" date="2025-09" db="UniProtKB">
        <authorList>
            <consortium name="Ensembl"/>
        </authorList>
    </citation>
    <scope>IDENTIFICATION</scope>
</reference>
<accession>A0A8C7Z7I8</accession>
<evidence type="ECO:0000256" key="5">
    <source>
        <dbReference type="SAM" id="Phobius"/>
    </source>
</evidence>
<dbReference type="Gene3D" id="1.20.5.110">
    <property type="match status" value="1"/>
</dbReference>
<dbReference type="SUPFAM" id="SSF58038">
    <property type="entry name" value="SNARE fusion complex"/>
    <property type="match status" value="1"/>
</dbReference>
<dbReference type="GO" id="GO:0016020">
    <property type="term" value="C:membrane"/>
    <property type="evidence" value="ECO:0007669"/>
    <property type="project" value="InterPro"/>
</dbReference>
<comment type="subcellular location">
    <subcellularLocation>
        <location evidence="2">Endomembrane system</location>
        <topology evidence="2">Single-pass type IV membrane protein</topology>
    </subcellularLocation>
</comment>
<dbReference type="PRINTS" id="PR00219">
    <property type="entry name" value="SYNAPTOBREVN"/>
</dbReference>
<dbReference type="Pfam" id="PF00957">
    <property type="entry name" value="Synaptobrevin"/>
    <property type="match status" value="1"/>
</dbReference>
<dbReference type="GO" id="GO:0016192">
    <property type="term" value="P:vesicle-mediated transport"/>
    <property type="evidence" value="ECO:0007669"/>
    <property type="project" value="InterPro"/>
</dbReference>
<keyword evidence="3 4" id="KW-0175">Coiled coil</keyword>
<dbReference type="Ensembl" id="ENSOSIT00000038828.1">
    <property type="protein sequence ID" value="ENSOSIP00000036839.1"/>
    <property type="gene ID" value="ENSOSIG00000018302.1"/>
</dbReference>